<gene>
    <name evidence="1" type="ORF">GAK29_01163</name>
</gene>
<accession>A0A833PHX2</accession>
<evidence type="ECO:0008006" key="3">
    <source>
        <dbReference type="Google" id="ProtNLM"/>
    </source>
</evidence>
<dbReference type="EMBL" id="WNDP01000020">
    <property type="protein sequence ID" value="KAF1026643.1"/>
    <property type="molecule type" value="Genomic_DNA"/>
</dbReference>
<reference evidence="2" key="1">
    <citation type="journal article" date="2020" name="MBio">
        <title>Horizontal gene transfer to a defensive symbiont with a reduced genome amongst a multipartite beetle microbiome.</title>
        <authorList>
            <person name="Waterworth S.C."/>
            <person name="Florez L.V."/>
            <person name="Rees E.R."/>
            <person name="Hertweck C."/>
            <person name="Kaltenpoth M."/>
            <person name="Kwan J.C."/>
        </authorList>
    </citation>
    <scope>NUCLEOTIDE SEQUENCE [LARGE SCALE GENOMIC DNA]</scope>
</reference>
<evidence type="ECO:0000313" key="2">
    <source>
        <dbReference type="Proteomes" id="UP000490535"/>
    </source>
</evidence>
<dbReference type="AlphaFoldDB" id="A0A833PHX2"/>
<evidence type="ECO:0000313" key="1">
    <source>
        <dbReference type="EMBL" id="KAF1026643.1"/>
    </source>
</evidence>
<sequence length="151" mass="17559">MLKQPILRVALVLAFMAMLLQTVVFIQPLLPEQYRIALVCVTISDAFSKTISTTQQHSSHRLSDHSHQHHMLNEDQNFQTVQRTHQHDAGHECPYCTVFANLTTGLDFSFDEVLDRLFVRMLAFEYNFQHIYFVLQRLYLLPQGRAPPLFA</sequence>
<name>A0A833PHX2_ACIBZ</name>
<proteinExistence type="predicted"/>
<dbReference type="Proteomes" id="UP000490535">
    <property type="component" value="Unassembled WGS sequence"/>
</dbReference>
<organism evidence="1 2">
    <name type="scientific">Acinetobacter bereziniae</name>
    <name type="common">Acinetobacter genomosp. 10</name>
    <dbReference type="NCBI Taxonomy" id="106648"/>
    <lineage>
        <taxon>Bacteria</taxon>
        <taxon>Pseudomonadati</taxon>
        <taxon>Pseudomonadota</taxon>
        <taxon>Gammaproteobacteria</taxon>
        <taxon>Moraxellales</taxon>
        <taxon>Moraxellaceae</taxon>
        <taxon>Acinetobacter</taxon>
    </lineage>
</organism>
<comment type="caution">
    <text evidence="1">The sequence shown here is derived from an EMBL/GenBank/DDBJ whole genome shotgun (WGS) entry which is preliminary data.</text>
</comment>
<protein>
    <recommendedName>
        <fullName evidence="3">DUF2946 domain-containing protein</fullName>
    </recommendedName>
</protein>